<reference evidence="1 2" key="1">
    <citation type="journal article" date="2020" name="Nature">
        <title>Six reference-quality genomes reveal evolution of bat adaptations.</title>
        <authorList>
            <person name="Jebb D."/>
            <person name="Huang Z."/>
            <person name="Pippel M."/>
            <person name="Hughes G.M."/>
            <person name="Lavrichenko K."/>
            <person name="Devanna P."/>
            <person name="Winkler S."/>
            <person name="Jermiin L.S."/>
            <person name="Skirmuntt E.C."/>
            <person name="Katzourakis A."/>
            <person name="Burkitt-Gray L."/>
            <person name="Ray D.A."/>
            <person name="Sullivan K.A.M."/>
            <person name="Roscito J.G."/>
            <person name="Kirilenko B.M."/>
            <person name="Davalos L.M."/>
            <person name="Corthals A.P."/>
            <person name="Power M.L."/>
            <person name="Jones G."/>
            <person name="Ransome R.D."/>
            <person name="Dechmann D.K.N."/>
            <person name="Locatelli A.G."/>
            <person name="Puechmaille S.J."/>
            <person name="Fedrigo O."/>
            <person name="Jarvis E.D."/>
            <person name="Hiller M."/>
            <person name="Vernes S.C."/>
            <person name="Myers E.W."/>
            <person name="Teeling E.C."/>
        </authorList>
    </citation>
    <scope>NUCLEOTIDE SEQUENCE [LARGE SCALE GENOMIC DNA]</scope>
    <source>
        <strain evidence="1">MRhiFer1</strain>
        <tissue evidence="1">Lung</tissue>
    </source>
</reference>
<accession>A0A7J7ZCK8</accession>
<proteinExistence type="predicted"/>
<sequence length="141" mass="16185">MWVRSQLLRVRLGWIERKMLAAVRARWSLCVRPVGSGGGGHGVCEETERLQTRLLALEGCVLFPVGLKESSLCCFRLLTRVPSGLLRVSWPRPRKEMMQFWLLVSQADPLFRRHKERTFRQRLPVVLKSSDCINQLRAASG</sequence>
<comment type="caution">
    <text evidence="1">The sequence shown here is derived from an EMBL/GenBank/DDBJ whole genome shotgun (WGS) entry which is preliminary data.</text>
</comment>
<gene>
    <name evidence="1" type="ORF">mRhiFer1_009772</name>
</gene>
<dbReference type="EMBL" id="JACAGC010000004">
    <property type="protein sequence ID" value="KAF6372033.1"/>
    <property type="molecule type" value="Genomic_DNA"/>
</dbReference>
<name>A0A7J7ZCK8_RHIFE</name>
<organism evidence="1 2">
    <name type="scientific">Rhinolophus ferrumequinum</name>
    <name type="common">Greater horseshoe bat</name>
    <dbReference type="NCBI Taxonomy" id="59479"/>
    <lineage>
        <taxon>Eukaryota</taxon>
        <taxon>Metazoa</taxon>
        <taxon>Chordata</taxon>
        <taxon>Craniata</taxon>
        <taxon>Vertebrata</taxon>
        <taxon>Euteleostomi</taxon>
        <taxon>Mammalia</taxon>
        <taxon>Eutheria</taxon>
        <taxon>Laurasiatheria</taxon>
        <taxon>Chiroptera</taxon>
        <taxon>Yinpterochiroptera</taxon>
        <taxon>Rhinolophoidea</taxon>
        <taxon>Rhinolophidae</taxon>
        <taxon>Rhinolophinae</taxon>
        <taxon>Rhinolophus</taxon>
    </lineage>
</organism>
<dbReference type="AlphaFoldDB" id="A0A7J7ZCK8"/>
<protein>
    <submittedName>
        <fullName evidence="1">Uncharacterized protein</fullName>
    </submittedName>
</protein>
<evidence type="ECO:0000313" key="2">
    <source>
        <dbReference type="Proteomes" id="UP000585614"/>
    </source>
</evidence>
<dbReference type="Proteomes" id="UP000585614">
    <property type="component" value="Unassembled WGS sequence"/>
</dbReference>
<evidence type="ECO:0000313" key="1">
    <source>
        <dbReference type="EMBL" id="KAF6372033.1"/>
    </source>
</evidence>